<accession>A0A834PA03</accession>
<dbReference type="Proteomes" id="UP000600918">
    <property type="component" value="Unassembled WGS sequence"/>
</dbReference>
<comment type="caution">
    <text evidence="1">The sequence shown here is derived from an EMBL/GenBank/DDBJ whole genome shotgun (WGS) entry which is preliminary data.</text>
</comment>
<dbReference type="AlphaFoldDB" id="A0A834PA03"/>
<dbReference type="EMBL" id="JACSDY010000002">
    <property type="protein sequence ID" value="KAF7434192.1"/>
    <property type="molecule type" value="Genomic_DNA"/>
</dbReference>
<protein>
    <submittedName>
        <fullName evidence="1">Uncharacterized protein</fullName>
    </submittedName>
</protein>
<reference evidence="1" key="1">
    <citation type="journal article" date="2020" name="G3 (Bethesda)">
        <title>High-Quality Assemblies for Three Invasive Social Wasps from the &lt;i&gt;Vespula&lt;/i&gt; Genus.</title>
        <authorList>
            <person name="Harrop T.W.R."/>
            <person name="Guhlin J."/>
            <person name="McLaughlin G.M."/>
            <person name="Permina E."/>
            <person name="Stockwell P."/>
            <person name="Gilligan J."/>
            <person name="Le Lec M.F."/>
            <person name="Gruber M.A.M."/>
            <person name="Quinn O."/>
            <person name="Lovegrove M."/>
            <person name="Duncan E.J."/>
            <person name="Remnant E.J."/>
            <person name="Van Eeckhoven J."/>
            <person name="Graham B."/>
            <person name="Knapp R.A."/>
            <person name="Langford K.W."/>
            <person name="Kronenberg Z."/>
            <person name="Press M.O."/>
            <person name="Eacker S.M."/>
            <person name="Wilson-Rankin E.E."/>
            <person name="Purcell J."/>
            <person name="Lester P.J."/>
            <person name="Dearden P.K."/>
        </authorList>
    </citation>
    <scope>NUCLEOTIDE SEQUENCE</scope>
    <source>
        <strain evidence="1">Volc-1</strain>
    </source>
</reference>
<organism evidence="1 2">
    <name type="scientific">Vespula pensylvanica</name>
    <name type="common">Western yellow jacket</name>
    <name type="synonym">Wasp</name>
    <dbReference type="NCBI Taxonomy" id="30213"/>
    <lineage>
        <taxon>Eukaryota</taxon>
        <taxon>Metazoa</taxon>
        <taxon>Ecdysozoa</taxon>
        <taxon>Arthropoda</taxon>
        <taxon>Hexapoda</taxon>
        <taxon>Insecta</taxon>
        <taxon>Pterygota</taxon>
        <taxon>Neoptera</taxon>
        <taxon>Endopterygota</taxon>
        <taxon>Hymenoptera</taxon>
        <taxon>Apocrita</taxon>
        <taxon>Aculeata</taxon>
        <taxon>Vespoidea</taxon>
        <taxon>Vespidae</taxon>
        <taxon>Vespinae</taxon>
        <taxon>Vespula</taxon>
    </lineage>
</organism>
<proteinExistence type="predicted"/>
<evidence type="ECO:0000313" key="1">
    <source>
        <dbReference type="EMBL" id="KAF7434192.1"/>
    </source>
</evidence>
<evidence type="ECO:0000313" key="2">
    <source>
        <dbReference type="Proteomes" id="UP000600918"/>
    </source>
</evidence>
<sequence>MRIGRCLMVIVAPTPDASSMLKTNNCLRIKNKKKKDEEIEEKEEEEEEEVFDWIFYELQTFSTEGKLFDRIS</sequence>
<keyword evidence="2" id="KW-1185">Reference proteome</keyword>
<name>A0A834PA03_VESPE</name>
<gene>
    <name evidence="1" type="ORF">H0235_002383</name>
</gene>